<organism evidence="1 2">
    <name type="scientific">Leptomonas pyrrhocoris</name>
    <name type="common">Firebug parasite</name>
    <dbReference type="NCBI Taxonomy" id="157538"/>
    <lineage>
        <taxon>Eukaryota</taxon>
        <taxon>Discoba</taxon>
        <taxon>Euglenozoa</taxon>
        <taxon>Kinetoplastea</taxon>
        <taxon>Metakinetoplastina</taxon>
        <taxon>Trypanosomatida</taxon>
        <taxon>Trypanosomatidae</taxon>
        <taxon>Leishmaniinae</taxon>
        <taxon>Leptomonas</taxon>
    </lineage>
</organism>
<dbReference type="SMART" id="SM01398">
    <property type="entry name" value="Cornichon"/>
    <property type="match status" value="1"/>
</dbReference>
<reference evidence="1 2" key="1">
    <citation type="submission" date="2015-07" db="EMBL/GenBank/DDBJ databases">
        <title>High-quality genome of monoxenous trypanosomatid Leptomonas pyrrhocoris.</title>
        <authorList>
            <person name="Flegontov P."/>
            <person name="Butenko A."/>
            <person name="Firsov S."/>
            <person name="Vlcek C."/>
            <person name="Logacheva M.D."/>
            <person name="Field M."/>
            <person name="Filatov D."/>
            <person name="Flegontova O."/>
            <person name="Gerasimov E."/>
            <person name="Jackson A.P."/>
            <person name="Kelly S."/>
            <person name="Opperdoes F."/>
            <person name="O'Reilly A."/>
            <person name="Votypka J."/>
            <person name="Yurchenko V."/>
            <person name="Lukes J."/>
        </authorList>
    </citation>
    <scope>NUCLEOTIDE SEQUENCE [LARGE SCALE GENOMIC DNA]</scope>
    <source>
        <strain evidence="1">H10</strain>
    </source>
</reference>
<dbReference type="VEuPathDB" id="TriTrypDB:LpyrH10_02_4300"/>
<evidence type="ECO:0000313" key="2">
    <source>
        <dbReference type="Proteomes" id="UP000037923"/>
    </source>
</evidence>
<dbReference type="InterPro" id="IPR003377">
    <property type="entry name" value="Cornichon"/>
</dbReference>
<dbReference type="GeneID" id="26901751"/>
<dbReference type="Proteomes" id="UP000037923">
    <property type="component" value="Unassembled WGS sequence"/>
</dbReference>
<evidence type="ECO:0000313" key="1">
    <source>
        <dbReference type="EMBL" id="KPA85033.1"/>
    </source>
</evidence>
<dbReference type="Pfam" id="PF03311">
    <property type="entry name" value="Cornichon"/>
    <property type="match status" value="1"/>
</dbReference>
<protein>
    <recommendedName>
        <fullName evidence="3">Cornichon protein</fullName>
    </recommendedName>
</protein>
<dbReference type="OrthoDB" id="269966at2759"/>
<gene>
    <name evidence="1" type="ORF">ABB37_01456</name>
</gene>
<dbReference type="AlphaFoldDB" id="A0A0M9G8T0"/>
<accession>A0A0M9G8T0</accession>
<comment type="caution">
    <text evidence="1">The sequence shown here is derived from an EMBL/GenBank/DDBJ whole genome shotgun (WGS) entry which is preliminary data.</text>
</comment>
<dbReference type="RefSeq" id="XP_015663472.1">
    <property type="nucleotide sequence ID" value="XM_015797952.1"/>
</dbReference>
<dbReference type="GO" id="GO:0016192">
    <property type="term" value="P:vesicle-mediated transport"/>
    <property type="evidence" value="ECO:0007669"/>
    <property type="project" value="InterPro"/>
</dbReference>
<name>A0A0M9G8T0_LEPPY</name>
<keyword evidence="2" id="KW-1185">Reference proteome</keyword>
<dbReference type="OMA" id="FHFISGW"/>
<evidence type="ECO:0008006" key="3">
    <source>
        <dbReference type="Google" id="ProtNLM"/>
    </source>
</evidence>
<proteinExistence type="predicted"/>
<sequence length="184" mass="21300">MRFIESQKEVIHTLRNPSQHSATDRKRAYMFLFVYILGSIAFCGNLFHFISGWIAATVVQVVMTILIMIYAFNINDYSDKSMSSMECERACNPLLDAYIALRGIQLFQALMMRSYVCIIAYAAMLALTIYRVKKGKLYVDAVNLWREVSQYEKEGFFFIAMDVVLIIMLMIVMVFSIINRYGDK</sequence>
<dbReference type="EMBL" id="LGTL01000002">
    <property type="protein sequence ID" value="KPA85033.1"/>
    <property type="molecule type" value="Genomic_DNA"/>
</dbReference>